<name>A0A128FJG6_9GAMM</name>
<dbReference type="EMBL" id="FIZY01000100">
    <property type="protein sequence ID" value="CZF86957.1"/>
    <property type="molecule type" value="Genomic_DNA"/>
</dbReference>
<accession>A0A128FJG6</accession>
<gene>
    <name evidence="1" type="ORF">GMA8713_04998</name>
</gene>
<sequence length="180" mass="19938">MTPKIAMIYGNYISDNGEVVTARQFGMATWEEVDNDEKNLKPFPQSKSLGMFWILDDFRPVNFNPSIFHKISIDVLDDRSGVLVIHNVDDDRTDYSFLPPPNNAAIFNADGSLRFVLENPLTSSPGELNFFRAVGVKNENGEKALGICIAVARGQGLETFLVDGSTPDLKSVVRSSRPNI</sequence>
<evidence type="ECO:0000313" key="2">
    <source>
        <dbReference type="Proteomes" id="UP000073601"/>
    </source>
</evidence>
<protein>
    <submittedName>
        <fullName evidence="1">Uncharacterized protein</fullName>
    </submittedName>
</protein>
<dbReference type="Proteomes" id="UP000073601">
    <property type="component" value="Unassembled WGS sequence"/>
</dbReference>
<evidence type="ECO:0000313" key="1">
    <source>
        <dbReference type="EMBL" id="CZF86957.1"/>
    </source>
</evidence>
<dbReference type="RefSeq" id="WP_062715232.1">
    <property type="nucleotide sequence ID" value="NZ_CAWRCI010000100.1"/>
</dbReference>
<organism evidence="1 2">
    <name type="scientific">Grimontia marina</name>
    <dbReference type="NCBI Taxonomy" id="646534"/>
    <lineage>
        <taxon>Bacteria</taxon>
        <taxon>Pseudomonadati</taxon>
        <taxon>Pseudomonadota</taxon>
        <taxon>Gammaproteobacteria</taxon>
        <taxon>Vibrionales</taxon>
        <taxon>Vibrionaceae</taxon>
        <taxon>Grimontia</taxon>
    </lineage>
</organism>
<reference evidence="2" key="1">
    <citation type="submission" date="2016-02" db="EMBL/GenBank/DDBJ databases">
        <authorList>
            <person name="Rodrigo-Torres Lidia"/>
            <person name="Arahal R.David."/>
        </authorList>
    </citation>
    <scope>NUCLEOTIDE SEQUENCE [LARGE SCALE GENOMIC DNA]</scope>
    <source>
        <strain evidence="2">CECT 8713</strain>
    </source>
</reference>
<proteinExistence type="predicted"/>
<dbReference type="AlphaFoldDB" id="A0A128FJG6"/>
<keyword evidence="2" id="KW-1185">Reference proteome</keyword>
<dbReference type="OrthoDB" id="6911804at2"/>